<dbReference type="EMBL" id="UGJF01000001">
    <property type="protein sequence ID" value="STQ88681.1"/>
    <property type="molecule type" value="Genomic_DNA"/>
</dbReference>
<reference evidence="4 7" key="2">
    <citation type="submission" date="2018-06" db="EMBL/GenBank/DDBJ databases">
        <authorList>
            <consortium name="Pathogen Informatics"/>
            <person name="Doyle S."/>
        </authorList>
    </citation>
    <scope>NUCLEOTIDE SEQUENCE [LARGE SCALE GENOMIC DNA]</scope>
    <source>
        <strain evidence="4 7">NCTC13156</strain>
    </source>
</reference>
<name>A0A0N1ED05_9HELI</name>
<protein>
    <submittedName>
        <fullName evidence="3">Uncharacterized protein</fullName>
    </submittedName>
</protein>
<dbReference type="Proteomes" id="UP000037800">
    <property type="component" value="Unassembled WGS sequence"/>
</dbReference>
<evidence type="ECO:0000313" key="2">
    <source>
        <dbReference type="EMBL" id="KPH50441.1"/>
    </source>
</evidence>
<keyword evidence="1" id="KW-0812">Transmembrane</keyword>
<dbReference type="Proteomes" id="UP000255269">
    <property type="component" value="Unassembled WGS sequence"/>
</dbReference>
<accession>A0A0N1ED05</accession>
<dbReference type="EMBL" id="JNOC01000035">
    <property type="protein sequence ID" value="KPH55610.1"/>
    <property type="molecule type" value="Genomic_DNA"/>
</dbReference>
<feature type="transmembrane region" description="Helical" evidence="1">
    <location>
        <begin position="107"/>
        <end position="128"/>
    </location>
</feature>
<evidence type="ECO:0000313" key="4">
    <source>
        <dbReference type="EMBL" id="STQ88681.1"/>
    </source>
</evidence>
<gene>
    <name evidence="3" type="ORF">HPU229334_07210</name>
    <name evidence="2" type="ORF">HPU229336_02400</name>
    <name evidence="4" type="ORF">NCTC13156_01535</name>
</gene>
<keyword evidence="1" id="KW-1133">Transmembrane helix</keyword>
<dbReference type="EMBL" id="JNUR01000018">
    <property type="protein sequence ID" value="KPH50441.1"/>
    <property type="molecule type" value="Genomic_DNA"/>
</dbReference>
<reference evidence="5 6" key="1">
    <citation type="submission" date="2014-06" db="EMBL/GenBank/DDBJ databases">
        <title>Helicobacter pullorum isolates in fresh chicken meat - phenotypic and genotypic features.</title>
        <authorList>
            <person name="Borges V."/>
            <person name="Santos A."/>
            <person name="Correia C.B."/>
            <person name="Saraiva M."/>
            <person name="Menard A."/>
            <person name="Vieira L."/>
            <person name="Sampaio D.A."/>
            <person name="Gomes J.P."/>
            <person name="Oleastro M."/>
        </authorList>
    </citation>
    <scope>NUCLEOTIDE SEQUENCE [LARGE SCALE GENOMIC DNA]</scope>
    <source>
        <strain evidence="3 6">229334/12</strain>
        <strain evidence="2 5">229336/12</strain>
    </source>
</reference>
<organism evidence="3 6">
    <name type="scientific">Helicobacter pullorum</name>
    <dbReference type="NCBI Taxonomy" id="35818"/>
    <lineage>
        <taxon>Bacteria</taxon>
        <taxon>Pseudomonadati</taxon>
        <taxon>Campylobacterota</taxon>
        <taxon>Epsilonproteobacteria</taxon>
        <taxon>Campylobacterales</taxon>
        <taxon>Helicobacteraceae</taxon>
        <taxon>Helicobacter</taxon>
    </lineage>
</organism>
<dbReference type="AlphaFoldDB" id="A0A0N1ED05"/>
<dbReference type="GeneID" id="93195849"/>
<dbReference type="OrthoDB" id="5328612at2"/>
<dbReference type="Proteomes" id="UP000037997">
    <property type="component" value="Unassembled WGS sequence"/>
</dbReference>
<feature type="transmembrane region" description="Helical" evidence="1">
    <location>
        <begin position="17"/>
        <end position="39"/>
    </location>
</feature>
<proteinExistence type="predicted"/>
<evidence type="ECO:0000313" key="7">
    <source>
        <dbReference type="Proteomes" id="UP000255269"/>
    </source>
</evidence>
<keyword evidence="1" id="KW-0472">Membrane</keyword>
<dbReference type="STRING" id="35818.HPU229336_02400"/>
<evidence type="ECO:0000256" key="1">
    <source>
        <dbReference type="SAM" id="Phobius"/>
    </source>
</evidence>
<dbReference type="RefSeq" id="WP_040499874.1">
    <property type="nucleotide sequence ID" value="NZ_CAJFGW010000008.1"/>
</dbReference>
<feature type="transmembrane region" description="Helical" evidence="1">
    <location>
        <begin position="140"/>
        <end position="159"/>
    </location>
</feature>
<evidence type="ECO:0000313" key="3">
    <source>
        <dbReference type="EMBL" id="KPH55610.1"/>
    </source>
</evidence>
<evidence type="ECO:0000313" key="6">
    <source>
        <dbReference type="Proteomes" id="UP000037997"/>
    </source>
</evidence>
<evidence type="ECO:0000313" key="5">
    <source>
        <dbReference type="Proteomes" id="UP000037800"/>
    </source>
</evidence>
<dbReference type="PATRIC" id="fig|35818.10.peg.505"/>
<sequence length="160" mass="18864">MQTFSSMRRNSTDKKNLTIFFIVIGIVVYVSISDIFYLLPPLFGVAYVLTQEKYESGDFGAFYFLVPFFIFFEASKGLPFLSTILFMAFSFKVILPKFRKFFGYSRILTPLFILYGYFGYFAFLNFFGAIFDYNVPEFSWILGFYALIEIILVWLFLWII</sequence>